<keyword evidence="8" id="KW-0472">Membrane</keyword>
<name>A0AAV8UIY3_9RHOD</name>
<comment type="subcellular location">
    <subcellularLocation>
        <location evidence="2">Mitochondrion inner membrane</location>
    </subcellularLocation>
</comment>
<evidence type="ECO:0000256" key="1">
    <source>
        <dbReference type="ARBA" id="ARBA00002689"/>
    </source>
</evidence>
<sequence>MGESDFKISRLLDESLETTLKSVGYGFCIGTGIAAVLFRGKLTRSAVLGCATGFALGLSYANLQHDIDEIRGESGS</sequence>
<keyword evidence="6" id="KW-1133">Transmembrane helix</keyword>
<evidence type="ECO:0000256" key="4">
    <source>
        <dbReference type="ARBA" id="ARBA00022692"/>
    </source>
</evidence>
<evidence type="ECO:0000256" key="3">
    <source>
        <dbReference type="ARBA" id="ARBA00006792"/>
    </source>
</evidence>
<dbReference type="EMBL" id="JAMWBK010000009">
    <property type="protein sequence ID" value="KAJ8902481.1"/>
    <property type="molecule type" value="Genomic_DNA"/>
</dbReference>
<organism evidence="9 10">
    <name type="scientific">Rhodosorus marinus</name>
    <dbReference type="NCBI Taxonomy" id="101924"/>
    <lineage>
        <taxon>Eukaryota</taxon>
        <taxon>Rhodophyta</taxon>
        <taxon>Stylonematophyceae</taxon>
        <taxon>Stylonematales</taxon>
        <taxon>Stylonemataceae</taxon>
        <taxon>Rhodosorus</taxon>
    </lineage>
</organism>
<keyword evidence="5" id="KW-0999">Mitochondrion inner membrane</keyword>
<proteinExistence type="inferred from homology"/>
<dbReference type="GO" id="GO:0061617">
    <property type="term" value="C:MICOS complex"/>
    <property type="evidence" value="ECO:0007669"/>
    <property type="project" value="InterPro"/>
</dbReference>
<comment type="caution">
    <text evidence="9">The sequence shown here is derived from an EMBL/GenBank/DDBJ whole genome shotgun (WGS) entry which is preliminary data.</text>
</comment>
<evidence type="ECO:0000256" key="7">
    <source>
        <dbReference type="ARBA" id="ARBA00023128"/>
    </source>
</evidence>
<dbReference type="Proteomes" id="UP001157974">
    <property type="component" value="Unassembled WGS sequence"/>
</dbReference>
<protein>
    <recommendedName>
        <fullName evidence="11">MICOS complex subunit MIC10</fullName>
    </recommendedName>
</protein>
<evidence type="ECO:0000256" key="6">
    <source>
        <dbReference type="ARBA" id="ARBA00022989"/>
    </source>
</evidence>
<accession>A0AAV8UIY3</accession>
<keyword evidence="10" id="KW-1185">Reference proteome</keyword>
<evidence type="ECO:0000313" key="10">
    <source>
        <dbReference type="Proteomes" id="UP001157974"/>
    </source>
</evidence>
<comment type="similarity">
    <text evidence="3">Belongs to the MICOS complex subunit Mic10 family.</text>
</comment>
<evidence type="ECO:0000313" key="9">
    <source>
        <dbReference type="EMBL" id="KAJ8902481.1"/>
    </source>
</evidence>
<dbReference type="AlphaFoldDB" id="A0AAV8UIY3"/>
<comment type="function">
    <text evidence="1">Component of the MICOS complex, a large protein complex of the mitochondrial inner membrane that plays crucial roles in the maintenance of crista junctions, inner membrane architecture, and formation of contact sites to the outer membrane.</text>
</comment>
<evidence type="ECO:0000256" key="2">
    <source>
        <dbReference type="ARBA" id="ARBA00004273"/>
    </source>
</evidence>
<reference evidence="9 10" key="1">
    <citation type="journal article" date="2023" name="Nat. Commun.">
        <title>Origin of minicircular mitochondrial genomes in red algae.</title>
        <authorList>
            <person name="Lee Y."/>
            <person name="Cho C.H."/>
            <person name="Lee Y.M."/>
            <person name="Park S.I."/>
            <person name="Yang J.H."/>
            <person name="West J.A."/>
            <person name="Bhattacharya D."/>
            <person name="Yoon H.S."/>
        </authorList>
    </citation>
    <scope>NUCLEOTIDE SEQUENCE [LARGE SCALE GENOMIC DNA]</scope>
    <source>
        <strain evidence="9 10">CCMP1338</strain>
        <tissue evidence="9">Whole cell</tissue>
    </source>
</reference>
<evidence type="ECO:0008006" key="11">
    <source>
        <dbReference type="Google" id="ProtNLM"/>
    </source>
</evidence>
<dbReference type="InterPro" id="IPR007512">
    <property type="entry name" value="Mic10"/>
</dbReference>
<evidence type="ECO:0000256" key="5">
    <source>
        <dbReference type="ARBA" id="ARBA00022792"/>
    </source>
</evidence>
<keyword evidence="4" id="KW-0812">Transmembrane</keyword>
<evidence type="ECO:0000256" key="8">
    <source>
        <dbReference type="ARBA" id="ARBA00023136"/>
    </source>
</evidence>
<dbReference type="Pfam" id="PF04418">
    <property type="entry name" value="DUF543"/>
    <property type="match status" value="1"/>
</dbReference>
<keyword evidence="7" id="KW-0496">Mitochondrion</keyword>
<gene>
    <name evidence="9" type="ORF">NDN08_006885</name>
</gene>